<sequence length="104" mass="11268">MGLWSRRVNGNKGIQELGDPNVEGSHAGTLIIPHGLPQTPREPIRTSSALLQPKVRSSISGPPEYEADVIYPYKTSLSANVFSVMFLDQASGEIQGSLPDRHEA</sequence>
<gene>
    <name evidence="2" type="ORF">HO173_009326</name>
</gene>
<dbReference type="EMBL" id="JACCJC010000048">
    <property type="protein sequence ID" value="KAF6232447.1"/>
    <property type="molecule type" value="Genomic_DNA"/>
</dbReference>
<dbReference type="GeneID" id="59290978"/>
<reference evidence="2 3" key="1">
    <citation type="journal article" date="2020" name="Genomics">
        <title>Complete, high-quality genomes from long-read metagenomic sequencing of two wolf lichen thalli reveals enigmatic genome architecture.</title>
        <authorList>
            <person name="McKenzie S.K."/>
            <person name="Walston R.F."/>
            <person name="Allen J.L."/>
        </authorList>
    </citation>
    <scope>NUCLEOTIDE SEQUENCE [LARGE SCALE GENOMIC DNA]</scope>
    <source>
        <strain evidence="2">WasteWater2</strain>
    </source>
</reference>
<organism evidence="2 3">
    <name type="scientific">Letharia columbiana</name>
    <dbReference type="NCBI Taxonomy" id="112416"/>
    <lineage>
        <taxon>Eukaryota</taxon>
        <taxon>Fungi</taxon>
        <taxon>Dikarya</taxon>
        <taxon>Ascomycota</taxon>
        <taxon>Pezizomycotina</taxon>
        <taxon>Lecanoromycetes</taxon>
        <taxon>OSLEUM clade</taxon>
        <taxon>Lecanoromycetidae</taxon>
        <taxon>Lecanorales</taxon>
        <taxon>Lecanorineae</taxon>
        <taxon>Parmeliaceae</taxon>
        <taxon>Letharia</taxon>
    </lineage>
</organism>
<dbReference type="AlphaFoldDB" id="A0A8H6L1W0"/>
<name>A0A8H6L1W0_9LECA</name>
<proteinExistence type="predicted"/>
<dbReference type="RefSeq" id="XP_037161874.1">
    <property type="nucleotide sequence ID" value="XM_037311217.1"/>
</dbReference>
<accession>A0A8H6L1W0</accession>
<feature type="region of interest" description="Disordered" evidence="1">
    <location>
        <begin position="1"/>
        <end position="49"/>
    </location>
</feature>
<evidence type="ECO:0000313" key="3">
    <source>
        <dbReference type="Proteomes" id="UP000578531"/>
    </source>
</evidence>
<dbReference type="Proteomes" id="UP000578531">
    <property type="component" value="Unassembled WGS sequence"/>
</dbReference>
<protein>
    <submittedName>
        <fullName evidence="2">Uncharacterized protein</fullName>
    </submittedName>
</protein>
<comment type="caution">
    <text evidence="2">The sequence shown here is derived from an EMBL/GenBank/DDBJ whole genome shotgun (WGS) entry which is preliminary data.</text>
</comment>
<evidence type="ECO:0000313" key="2">
    <source>
        <dbReference type="EMBL" id="KAF6232447.1"/>
    </source>
</evidence>
<evidence type="ECO:0000256" key="1">
    <source>
        <dbReference type="SAM" id="MobiDB-lite"/>
    </source>
</evidence>
<keyword evidence="3" id="KW-1185">Reference proteome</keyword>